<dbReference type="Gene3D" id="3.20.20.370">
    <property type="entry name" value="Glycoside hydrolase/deacetylase"/>
    <property type="match status" value="1"/>
</dbReference>
<accession>A0A1R1I937</accession>
<dbReference type="SUPFAM" id="SSF88713">
    <property type="entry name" value="Glycoside hydrolase/deacetylase"/>
    <property type="match status" value="1"/>
</dbReference>
<name>A0A1R1I937_9RHOO</name>
<dbReference type="Pfam" id="PF03537">
    <property type="entry name" value="Glyco_hydro_114"/>
    <property type="match status" value="1"/>
</dbReference>
<evidence type="ECO:0000256" key="1">
    <source>
        <dbReference type="SAM" id="SignalP"/>
    </source>
</evidence>
<evidence type="ECO:0000313" key="4">
    <source>
        <dbReference type="Proteomes" id="UP000187526"/>
    </source>
</evidence>
<dbReference type="EMBL" id="MTHD01000002">
    <property type="protein sequence ID" value="OMG55130.1"/>
    <property type="molecule type" value="Genomic_DNA"/>
</dbReference>
<dbReference type="PANTHER" id="PTHR35882:SF2">
    <property type="entry name" value="PELA"/>
    <property type="match status" value="1"/>
</dbReference>
<feature type="domain" description="Glycoside-hydrolase family GH114 TIM-barrel" evidence="2">
    <location>
        <begin position="42"/>
        <end position="266"/>
    </location>
</feature>
<dbReference type="PANTHER" id="PTHR35882">
    <property type="entry name" value="PELA"/>
    <property type="match status" value="1"/>
</dbReference>
<dbReference type="InterPro" id="IPR017853">
    <property type="entry name" value="GH"/>
</dbReference>
<keyword evidence="1" id="KW-0732">Signal</keyword>
<dbReference type="InterPro" id="IPR011330">
    <property type="entry name" value="Glyco_hydro/deAcase_b/a-brl"/>
</dbReference>
<proteinExistence type="predicted"/>
<dbReference type="STRING" id="418702.BJN45_08260"/>
<dbReference type="PIRSF" id="PIRSF029570">
    <property type="entry name" value="UCP029570"/>
    <property type="match status" value="1"/>
</dbReference>
<dbReference type="InterPro" id="IPR016925">
    <property type="entry name" value="UCP029570"/>
</dbReference>
<gene>
    <name evidence="3" type="ORF">BJN45_08260</name>
</gene>
<dbReference type="Proteomes" id="UP000187526">
    <property type="component" value="Unassembled WGS sequence"/>
</dbReference>
<dbReference type="CDD" id="cd10922">
    <property type="entry name" value="CE4_PelA_like_C"/>
    <property type="match status" value="1"/>
</dbReference>
<dbReference type="AlphaFoldDB" id="A0A1R1I937"/>
<organism evidence="3 4">
    <name type="scientific">Azonexus hydrophilus</name>
    <dbReference type="NCBI Taxonomy" id="418702"/>
    <lineage>
        <taxon>Bacteria</taxon>
        <taxon>Pseudomonadati</taxon>
        <taxon>Pseudomonadota</taxon>
        <taxon>Betaproteobacteria</taxon>
        <taxon>Rhodocyclales</taxon>
        <taxon>Azonexaceae</taxon>
        <taxon>Azonexus</taxon>
    </lineage>
</organism>
<feature type="signal peptide" evidence="1">
    <location>
        <begin position="1"/>
        <end position="25"/>
    </location>
</feature>
<dbReference type="InterPro" id="IPR013785">
    <property type="entry name" value="Aldolase_TIM"/>
</dbReference>
<dbReference type="RefSeq" id="WP_076093877.1">
    <property type="nucleotide sequence ID" value="NZ_MTHD01000002.1"/>
</dbReference>
<keyword evidence="4" id="KW-1185">Reference proteome</keyword>
<dbReference type="InterPro" id="IPR004352">
    <property type="entry name" value="GH114_TIM-barrel"/>
</dbReference>
<dbReference type="OrthoDB" id="7292394at2"/>
<dbReference type="Gene3D" id="3.20.20.70">
    <property type="entry name" value="Aldolase class I"/>
    <property type="match status" value="1"/>
</dbReference>
<dbReference type="GO" id="GO:0005975">
    <property type="term" value="P:carbohydrate metabolic process"/>
    <property type="evidence" value="ECO:0007669"/>
    <property type="project" value="InterPro"/>
</dbReference>
<feature type="chain" id="PRO_5010203400" description="Glycoside-hydrolase family GH114 TIM-barrel domain-containing protein" evidence="1">
    <location>
        <begin position="26"/>
        <end position="926"/>
    </location>
</feature>
<evidence type="ECO:0000313" key="3">
    <source>
        <dbReference type="EMBL" id="OMG55130.1"/>
    </source>
</evidence>
<reference evidence="3 4" key="1">
    <citation type="submission" date="2016-10" db="EMBL/GenBank/DDBJ databases">
        <title>Alkaliphiles isolated from bioreactors.</title>
        <authorList>
            <person name="Salah Z."/>
            <person name="Rout S.P."/>
            <person name="Humphreys P.N."/>
        </authorList>
    </citation>
    <scope>NUCLEOTIDE SEQUENCE [LARGE SCALE GENOMIC DNA]</scope>
    <source>
        <strain evidence="3 4">ZS02</strain>
    </source>
</reference>
<comment type="caution">
    <text evidence="3">The sequence shown here is derived from an EMBL/GenBank/DDBJ whole genome shotgun (WGS) entry which is preliminary data.</text>
</comment>
<sequence length="926" mass="102943">MSLTKFFYRFLGPFCLLVAPLLAHATAVALYYGTGIPLKEFRNFDIVVVEPDHPHDPVAQRKLGGELYAYVSVAEVQRDRAYYRNIPADWKLARNQDWDSEVIDQTPAAWPDFFAEQVVGPLWAHGYRGFFLDTLDSYRLARQFDEKAQQQGLIRVIETLHRRYPGIQLILNRGFEIVPAVRDKIRMVAAESLFRGWNAGQRRYVEVPAGDREWLLGQLNTIRQRDGIEILAIDYTPPHDRQLARETAARITALGFTPWVADGGLDSIGIGSIEVVPRRVLVVYNGDESPALNYANAHRFLQMPLNHMGYVVDYVDVTGELPETVFGDRHAGVVTWFSGSIPAGRQRALAGWLSGLVERKFPLAIIGDPGFAPDRAFAARLGLRTPLAPARVPLSISKQHAMMGFESAPLPNRSDLPVFQLGTASADVLLELQDDSRQRYLGGAILPWGGFILDPFALVEIPGTDQARWVVDPFAFLQAALRLPAIPVPDVTTENGRRLFFSHVDGDGFPSLAELPGSPIAAQVMLSEILEKYRIPTTVSVIEAEVAPHGLFPKLSPALEDIARRIFRLPHVEIASHTYAHPFIWDTGVSGLTGNENRLEGNYHLNVPGYTFDPQREIVGSTEYIRKRLAPAGKPVNILLWSGDTAPDARALRIAENAGLLNMNGGDTSITRQNPSLTAVGAFGIEKEGFLQVYAPITNENIYTNLWRGPYYGFERVIESFEMTGAPRRLKPVDIYYHTYSASKRAGLSAVHKAFAWAMAQPLHPVFASEYMRKVRDFHDIAIARDNGGWRINGNGELRTLRWAGLPPRLQDAAGVAGYCPDQEGQYIHLTGPAAWFAAGNDQTARPYLYEANARVTSWQDAPRSFTLRGHVPLEFSLANSQACQVRADGRLLSPVKTTRISNALTIQAFRTSHATAQIRLDCASR</sequence>
<evidence type="ECO:0000259" key="2">
    <source>
        <dbReference type="Pfam" id="PF03537"/>
    </source>
</evidence>
<protein>
    <recommendedName>
        <fullName evidence="2">Glycoside-hydrolase family GH114 TIM-barrel domain-containing protein</fullName>
    </recommendedName>
</protein>
<dbReference type="SUPFAM" id="SSF51445">
    <property type="entry name" value="(Trans)glycosidases"/>
    <property type="match status" value="1"/>
</dbReference>